<dbReference type="OrthoDB" id="10018757at2759"/>
<proteinExistence type="predicted"/>
<keyword evidence="2" id="KW-1185">Reference proteome</keyword>
<sequence>MNKVTACRVPRIPTDAQKQTGLNISRASLELLQKDPDSFLTRFATMDETWFTIHRFAVDMAAIRDDGFGILEYALYLPDLVPSDF</sequence>
<dbReference type="Proteomes" id="UP000299102">
    <property type="component" value="Unassembled WGS sequence"/>
</dbReference>
<dbReference type="AlphaFoldDB" id="A0A4C1VWY7"/>
<reference evidence="1 2" key="1">
    <citation type="journal article" date="2019" name="Commun. Biol.">
        <title>The bagworm genome reveals a unique fibroin gene that provides high tensile strength.</title>
        <authorList>
            <person name="Kono N."/>
            <person name="Nakamura H."/>
            <person name="Ohtoshi R."/>
            <person name="Tomita M."/>
            <person name="Numata K."/>
            <person name="Arakawa K."/>
        </authorList>
    </citation>
    <scope>NUCLEOTIDE SEQUENCE [LARGE SCALE GENOMIC DNA]</scope>
</reference>
<comment type="caution">
    <text evidence="1">The sequence shown here is derived from an EMBL/GenBank/DDBJ whole genome shotgun (WGS) entry which is preliminary data.</text>
</comment>
<name>A0A4C1VWY7_EUMVA</name>
<organism evidence="1 2">
    <name type="scientific">Eumeta variegata</name>
    <name type="common">Bagworm moth</name>
    <name type="synonym">Eumeta japonica</name>
    <dbReference type="NCBI Taxonomy" id="151549"/>
    <lineage>
        <taxon>Eukaryota</taxon>
        <taxon>Metazoa</taxon>
        <taxon>Ecdysozoa</taxon>
        <taxon>Arthropoda</taxon>
        <taxon>Hexapoda</taxon>
        <taxon>Insecta</taxon>
        <taxon>Pterygota</taxon>
        <taxon>Neoptera</taxon>
        <taxon>Endopterygota</taxon>
        <taxon>Lepidoptera</taxon>
        <taxon>Glossata</taxon>
        <taxon>Ditrysia</taxon>
        <taxon>Tineoidea</taxon>
        <taxon>Psychidae</taxon>
        <taxon>Oiketicinae</taxon>
        <taxon>Eumeta</taxon>
    </lineage>
</organism>
<accession>A0A4C1VWY7</accession>
<dbReference type="EMBL" id="BGZK01000425">
    <property type="protein sequence ID" value="GBP42872.1"/>
    <property type="molecule type" value="Genomic_DNA"/>
</dbReference>
<gene>
    <name evidence="1" type="ORF">EVAR_27225_1</name>
</gene>
<protein>
    <submittedName>
        <fullName evidence="1">Uncharacterized protein</fullName>
    </submittedName>
</protein>
<evidence type="ECO:0000313" key="2">
    <source>
        <dbReference type="Proteomes" id="UP000299102"/>
    </source>
</evidence>
<evidence type="ECO:0000313" key="1">
    <source>
        <dbReference type="EMBL" id="GBP42872.1"/>
    </source>
</evidence>